<organism evidence="1">
    <name type="scientific">Arundo donax</name>
    <name type="common">Giant reed</name>
    <name type="synonym">Donax arundinaceus</name>
    <dbReference type="NCBI Taxonomy" id="35708"/>
    <lineage>
        <taxon>Eukaryota</taxon>
        <taxon>Viridiplantae</taxon>
        <taxon>Streptophyta</taxon>
        <taxon>Embryophyta</taxon>
        <taxon>Tracheophyta</taxon>
        <taxon>Spermatophyta</taxon>
        <taxon>Magnoliopsida</taxon>
        <taxon>Liliopsida</taxon>
        <taxon>Poales</taxon>
        <taxon>Poaceae</taxon>
        <taxon>PACMAD clade</taxon>
        <taxon>Arundinoideae</taxon>
        <taxon>Arundineae</taxon>
        <taxon>Arundo</taxon>
    </lineage>
</organism>
<reference evidence="1" key="2">
    <citation type="journal article" date="2015" name="Data Brief">
        <title>Shoot transcriptome of the giant reed, Arundo donax.</title>
        <authorList>
            <person name="Barrero R.A."/>
            <person name="Guerrero F.D."/>
            <person name="Moolhuijzen P."/>
            <person name="Goolsby J.A."/>
            <person name="Tidwell J."/>
            <person name="Bellgard S.E."/>
            <person name="Bellgard M.I."/>
        </authorList>
    </citation>
    <scope>NUCLEOTIDE SEQUENCE</scope>
    <source>
        <tissue evidence="1">Shoot tissue taken approximately 20 cm above the soil surface</tissue>
    </source>
</reference>
<dbReference type="EMBL" id="GBRH01161194">
    <property type="protein sequence ID" value="JAE36702.1"/>
    <property type="molecule type" value="Transcribed_RNA"/>
</dbReference>
<reference evidence="1" key="1">
    <citation type="submission" date="2014-09" db="EMBL/GenBank/DDBJ databases">
        <authorList>
            <person name="Magalhaes I.L.F."/>
            <person name="Oliveira U."/>
            <person name="Santos F.R."/>
            <person name="Vidigal T.H.D.A."/>
            <person name="Brescovit A.D."/>
            <person name="Santos A.J."/>
        </authorList>
    </citation>
    <scope>NUCLEOTIDE SEQUENCE</scope>
    <source>
        <tissue evidence="1">Shoot tissue taken approximately 20 cm above the soil surface</tissue>
    </source>
</reference>
<dbReference type="AlphaFoldDB" id="A0A0A9HIY5"/>
<accession>A0A0A9HIY5</accession>
<protein>
    <submittedName>
        <fullName evidence="1">Uncharacterized protein</fullName>
    </submittedName>
</protein>
<evidence type="ECO:0000313" key="1">
    <source>
        <dbReference type="EMBL" id="JAE36702.1"/>
    </source>
</evidence>
<sequence>MSKEKLALVGEIAGQSKFLDSYQTLVPEVYHLSCSSY</sequence>
<proteinExistence type="predicted"/>
<name>A0A0A9HIY5_ARUDO</name>